<keyword evidence="2" id="KW-1185">Reference proteome</keyword>
<dbReference type="EMBL" id="JACVVK020000031">
    <property type="protein sequence ID" value="KAK7501445.1"/>
    <property type="molecule type" value="Genomic_DNA"/>
</dbReference>
<evidence type="ECO:0008006" key="3">
    <source>
        <dbReference type="Google" id="ProtNLM"/>
    </source>
</evidence>
<comment type="caution">
    <text evidence="1">The sequence shown here is derived from an EMBL/GenBank/DDBJ whole genome shotgun (WGS) entry which is preliminary data.</text>
</comment>
<reference evidence="1 2" key="1">
    <citation type="journal article" date="2023" name="Sci. Data">
        <title>Genome assembly of the Korean intertidal mud-creeper Batillaria attramentaria.</title>
        <authorList>
            <person name="Patra A.K."/>
            <person name="Ho P.T."/>
            <person name="Jun S."/>
            <person name="Lee S.J."/>
            <person name="Kim Y."/>
            <person name="Won Y.J."/>
        </authorList>
    </citation>
    <scope>NUCLEOTIDE SEQUENCE [LARGE SCALE GENOMIC DNA]</scope>
    <source>
        <strain evidence="1">Wonlab-2016</strain>
    </source>
</reference>
<protein>
    <recommendedName>
        <fullName evidence="3">Carboxylesterase type B domain-containing protein</fullName>
    </recommendedName>
</protein>
<name>A0ABD0LPP8_9CAEN</name>
<evidence type="ECO:0000313" key="2">
    <source>
        <dbReference type="Proteomes" id="UP001519460"/>
    </source>
</evidence>
<accession>A0ABD0LPP8</accession>
<dbReference type="AlphaFoldDB" id="A0ABD0LPP8"/>
<proteinExistence type="predicted"/>
<feature type="non-terminal residue" evidence="1">
    <location>
        <position position="57"/>
    </location>
</feature>
<organism evidence="1 2">
    <name type="scientific">Batillaria attramentaria</name>
    <dbReference type="NCBI Taxonomy" id="370345"/>
    <lineage>
        <taxon>Eukaryota</taxon>
        <taxon>Metazoa</taxon>
        <taxon>Spiralia</taxon>
        <taxon>Lophotrochozoa</taxon>
        <taxon>Mollusca</taxon>
        <taxon>Gastropoda</taxon>
        <taxon>Caenogastropoda</taxon>
        <taxon>Sorbeoconcha</taxon>
        <taxon>Cerithioidea</taxon>
        <taxon>Batillariidae</taxon>
        <taxon>Batillaria</taxon>
    </lineage>
</organism>
<dbReference type="Proteomes" id="UP001519460">
    <property type="component" value="Unassembled WGS sequence"/>
</dbReference>
<sequence>MWTWLGQCDARRFMERPHRLRDSEGARGDGCMEGERGWKKYLGIPYARATLGNLRFE</sequence>
<gene>
    <name evidence="1" type="ORF">BaRGS_00007249</name>
</gene>
<evidence type="ECO:0000313" key="1">
    <source>
        <dbReference type="EMBL" id="KAK7501445.1"/>
    </source>
</evidence>